<dbReference type="InterPro" id="IPR050559">
    <property type="entry name" value="P-Pant_transferase_sf"/>
</dbReference>
<dbReference type="Pfam" id="PF01648">
    <property type="entry name" value="ACPS"/>
    <property type="match status" value="1"/>
</dbReference>
<evidence type="ECO:0000259" key="3">
    <source>
        <dbReference type="Pfam" id="PF01648"/>
    </source>
</evidence>
<reference evidence="4" key="2">
    <citation type="submission" date="2014-06" db="EMBL/GenBank/DDBJ databases">
        <title>The complete genome of Blastobotrys (Arxula) adeninivorans LS3 - a yeast of biotechnological interest.</title>
        <authorList>
            <person name="Kunze G."/>
            <person name="Gaillardin C."/>
            <person name="Czernicka M."/>
            <person name="Durrens P."/>
            <person name="Martin T."/>
            <person name="Boer E."/>
            <person name="Gabaldon T."/>
            <person name="Cruz J."/>
            <person name="Talla E."/>
            <person name="Marck C."/>
            <person name="Goffeau A."/>
            <person name="Barbe V."/>
            <person name="Baret P."/>
            <person name="Baronian K."/>
            <person name="Beier S."/>
            <person name="Bleykasten C."/>
            <person name="Bode R."/>
            <person name="Casaregola S."/>
            <person name="Despons L."/>
            <person name="Fairhead C."/>
            <person name="Giersberg M."/>
            <person name="Gierski P."/>
            <person name="Hahnel U."/>
            <person name="Hartmann A."/>
            <person name="Jankowska D."/>
            <person name="Jubin C."/>
            <person name="Jung P."/>
            <person name="Lafontaine I."/>
            <person name="Leh-Louis V."/>
            <person name="Lemaire M."/>
            <person name="Marcet-Houben M."/>
            <person name="Mascher M."/>
            <person name="Morel G."/>
            <person name="Richard G.-F."/>
            <person name="Riechen J."/>
            <person name="Sacerdot C."/>
            <person name="Sarkar A."/>
            <person name="Savel G."/>
            <person name="Schacherer J."/>
            <person name="Sherman D."/>
            <person name="Straub M.-L."/>
            <person name="Stein N."/>
            <person name="Thierry A."/>
            <person name="Trautwein-Schult A."/>
            <person name="Westhof E."/>
            <person name="Worch S."/>
            <person name="Dujon B."/>
            <person name="Souciet J.-L."/>
            <person name="Wincker P."/>
            <person name="Scholz U."/>
            <person name="Neuveglise N."/>
        </authorList>
    </citation>
    <scope>NUCLEOTIDE SEQUENCE</scope>
    <source>
        <strain evidence="4">LS3</strain>
    </source>
</reference>
<dbReference type="GO" id="GO:0000287">
    <property type="term" value="F:magnesium ion binding"/>
    <property type="evidence" value="ECO:0007669"/>
    <property type="project" value="InterPro"/>
</dbReference>
<reference evidence="4" key="1">
    <citation type="submission" date="2014-02" db="EMBL/GenBank/DDBJ databases">
        <authorList>
            <person name="Genoscope - CEA"/>
        </authorList>
    </citation>
    <scope>NUCLEOTIDE SEQUENCE</scope>
    <source>
        <strain evidence="4">LS3</strain>
    </source>
</reference>
<accession>A0A060T5N0</accession>
<dbReference type="PANTHER" id="PTHR12215:SF10">
    <property type="entry name" value="L-AMINOADIPATE-SEMIALDEHYDE DEHYDROGENASE-PHOSPHOPANTETHEINYL TRANSFERASE"/>
    <property type="match status" value="1"/>
</dbReference>
<dbReference type="InterPro" id="IPR008278">
    <property type="entry name" value="4-PPantetheinyl_Trfase_dom"/>
</dbReference>
<dbReference type="GO" id="GO:0019878">
    <property type="term" value="P:lysine biosynthetic process via aminoadipic acid"/>
    <property type="evidence" value="ECO:0007669"/>
    <property type="project" value="TreeGrafter"/>
</dbReference>
<sequence>MIFITDASQLDLAQAWVYKLLTVPQRQRVRKIHHVDDAQLYIASHLVQLYIASQSGPLQDAIAYTSTGRPYLRNQPDWDFNLTNHGGFVASVLEKQPGARVGIDLADCDEPVVDSFLESNQIFTDAEIDTIKSAPNHSTVFYTLWALKEAYFKYTGEGIARVTMSSIEFQLNSQYDQVCSIALNGEPLHLETYITRVSNLVLAVVGTGISDRYITTLSLDTIKQALGL</sequence>
<keyword evidence="2" id="KW-0808">Transferase</keyword>
<dbReference type="InterPro" id="IPR037143">
    <property type="entry name" value="4-PPantetheinyl_Trfase_dom_sf"/>
</dbReference>
<dbReference type="GO" id="GO:0008897">
    <property type="term" value="F:holo-[acyl-carrier-protein] synthase activity"/>
    <property type="evidence" value="ECO:0007669"/>
    <property type="project" value="UniProtKB-EC"/>
</dbReference>
<feature type="domain" description="4'-phosphopantetheinyl transferase" evidence="3">
    <location>
        <begin position="100"/>
        <end position="203"/>
    </location>
</feature>
<organism evidence="4">
    <name type="scientific">Blastobotrys adeninivorans</name>
    <name type="common">Yeast</name>
    <name type="synonym">Arxula adeninivorans</name>
    <dbReference type="NCBI Taxonomy" id="409370"/>
    <lineage>
        <taxon>Eukaryota</taxon>
        <taxon>Fungi</taxon>
        <taxon>Dikarya</taxon>
        <taxon>Ascomycota</taxon>
        <taxon>Saccharomycotina</taxon>
        <taxon>Dipodascomycetes</taxon>
        <taxon>Dipodascales</taxon>
        <taxon>Trichomonascaceae</taxon>
        <taxon>Blastobotrys</taxon>
    </lineage>
</organism>
<proteinExistence type="predicted"/>
<dbReference type="PhylomeDB" id="A0A060T5N0"/>
<evidence type="ECO:0000313" key="4">
    <source>
        <dbReference type="EMBL" id="CDP36109.1"/>
    </source>
</evidence>
<dbReference type="SUPFAM" id="SSF56214">
    <property type="entry name" value="4'-phosphopantetheinyl transferase"/>
    <property type="match status" value="2"/>
</dbReference>
<evidence type="ECO:0000256" key="2">
    <source>
        <dbReference type="ARBA" id="ARBA00022679"/>
    </source>
</evidence>
<dbReference type="AlphaFoldDB" id="A0A060T5N0"/>
<dbReference type="GO" id="GO:0005829">
    <property type="term" value="C:cytosol"/>
    <property type="evidence" value="ECO:0007669"/>
    <property type="project" value="TreeGrafter"/>
</dbReference>
<evidence type="ECO:0000256" key="1">
    <source>
        <dbReference type="ARBA" id="ARBA00013172"/>
    </source>
</evidence>
<dbReference type="EC" id="2.7.8.7" evidence="1"/>
<gene>
    <name evidence="4" type="ORF">GNLVRS02_ARAD1B05500g</name>
</gene>
<dbReference type="PANTHER" id="PTHR12215">
    <property type="entry name" value="PHOSPHOPANTETHEINE TRANSFERASE"/>
    <property type="match status" value="1"/>
</dbReference>
<dbReference type="Gene3D" id="3.90.470.20">
    <property type="entry name" value="4'-phosphopantetheinyl transferase domain"/>
    <property type="match status" value="2"/>
</dbReference>
<protein>
    <recommendedName>
        <fullName evidence="1">holo-[acyl-carrier-protein] synthase</fullName>
        <ecNumber evidence="1">2.7.8.7</ecNumber>
    </recommendedName>
</protein>
<dbReference type="EMBL" id="HG937692">
    <property type="protein sequence ID" value="CDP36109.1"/>
    <property type="molecule type" value="Genomic_DNA"/>
</dbReference>
<name>A0A060T5N0_BLAAD</name>